<dbReference type="RefSeq" id="XP_051359312.1">
    <property type="nucleotide sequence ID" value="XM_051509743.1"/>
</dbReference>
<dbReference type="AlphaFoldDB" id="A0A9P9XVI3"/>
<dbReference type="Proteomes" id="UP001055219">
    <property type="component" value="Unassembled WGS sequence"/>
</dbReference>
<feature type="region of interest" description="Disordered" evidence="1">
    <location>
        <begin position="1"/>
        <end position="32"/>
    </location>
</feature>
<evidence type="ECO:0000313" key="3">
    <source>
        <dbReference type="Proteomes" id="UP001055219"/>
    </source>
</evidence>
<comment type="caution">
    <text evidence="2">The sequence shown here is derived from an EMBL/GenBank/DDBJ whole genome shotgun (WGS) entry which is preliminary data.</text>
</comment>
<dbReference type="GeneID" id="75831846"/>
<accession>A0A9P9XVI3</accession>
<keyword evidence="3" id="KW-1185">Reference proteome</keyword>
<gene>
    <name evidence="2" type="ORF">J7T54_005362</name>
</gene>
<protein>
    <submittedName>
        <fullName evidence="2">Uncharacterized protein</fullName>
    </submittedName>
</protein>
<sequence length="157" mass="17528">MSEASPSPVIFTGPLGTTPSDSESTVRSEAQDNKGFYKKARPRNVPKWVEELLPDVEYFEGVRPEYDLKSYEYVHEAAGTMAPKPLEPEFTVAGAVLPWPWDASNPDRICVNRVNTPGAEEDPIHIIDLGDLLKKRVEIAQASEQDQADQQEDTRSE</sequence>
<proteinExistence type="predicted"/>
<reference evidence="2" key="2">
    <citation type="submission" date="2022-07" db="EMBL/GenBank/DDBJ databases">
        <authorList>
            <person name="Goncalves M.F.M."/>
            <person name="Hilario S."/>
            <person name="Van De Peer Y."/>
            <person name="Esteves A.C."/>
            <person name="Alves A."/>
        </authorList>
    </citation>
    <scope>NUCLEOTIDE SEQUENCE</scope>
    <source>
        <strain evidence="2">MUM 19.33</strain>
    </source>
</reference>
<reference evidence="2" key="1">
    <citation type="journal article" date="2021" name="J Fungi (Basel)">
        <title>Genomic and Metabolomic Analyses of the Marine Fungus Emericellopsis cladophorae: Insights into Saltwater Adaptability Mechanisms and Its Biosynthetic Potential.</title>
        <authorList>
            <person name="Goncalves M.F.M."/>
            <person name="Hilario S."/>
            <person name="Van de Peer Y."/>
            <person name="Esteves A.C."/>
            <person name="Alves A."/>
        </authorList>
    </citation>
    <scope>NUCLEOTIDE SEQUENCE</scope>
    <source>
        <strain evidence="2">MUM 19.33</strain>
    </source>
</reference>
<organism evidence="2 3">
    <name type="scientific">Emericellopsis cladophorae</name>
    <dbReference type="NCBI Taxonomy" id="2686198"/>
    <lineage>
        <taxon>Eukaryota</taxon>
        <taxon>Fungi</taxon>
        <taxon>Dikarya</taxon>
        <taxon>Ascomycota</taxon>
        <taxon>Pezizomycotina</taxon>
        <taxon>Sordariomycetes</taxon>
        <taxon>Hypocreomycetidae</taxon>
        <taxon>Hypocreales</taxon>
        <taxon>Bionectriaceae</taxon>
        <taxon>Emericellopsis</taxon>
    </lineage>
</organism>
<dbReference type="EMBL" id="JAGIXG020000068">
    <property type="protein sequence ID" value="KAI6778456.1"/>
    <property type="molecule type" value="Genomic_DNA"/>
</dbReference>
<evidence type="ECO:0000313" key="2">
    <source>
        <dbReference type="EMBL" id="KAI6778456.1"/>
    </source>
</evidence>
<name>A0A9P9XVI3_9HYPO</name>
<evidence type="ECO:0000256" key="1">
    <source>
        <dbReference type="SAM" id="MobiDB-lite"/>
    </source>
</evidence>